<organism evidence="2">
    <name type="scientific">Staphylothermus marinus</name>
    <dbReference type="NCBI Taxonomy" id="2280"/>
    <lineage>
        <taxon>Archaea</taxon>
        <taxon>Thermoproteota</taxon>
        <taxon>Thermoprotei</taxon>
        <taxon>Desulfurococcales</taxon>
        <taxon>Desulfurococcaceae</taxon>
        <taxon>Staphylothermus</taxon>
    </lineage>
</organism>
<name>A0A7C4HEY2_STAMA</name>
<dbReference type="Gene3D" id="1.10.10.10">
    <property type="entry name" value="Winged helix-like DNA-binding domain superfamily/Winged helix DNA-binding domain"/>
    <property type="match status" value="1"/>
</dbReference>
<keyword evidence="1" id="KW-0175">Coiled coil</keyword>
<evidence type="ECO:0000313" key="2">
    <source>
        <dbReference type="EMBL" id="HGM59371.1"/>
    </source>
</evidence>
<dbReference type="AlphaFoldDB" id="A0A7C4HEY2"/>
<dbReference type="Pfam" id="PF13412">
    <property type="entry name" value="HTH_24"/>
    <property type="match status" value="1"/>
</dbReference>
<accession>A0A7C4HEY2</accession>
<sequence>MFDIIDVIVLSSKTLTARILLYLSDNPGATIKNLSTTFNVSLKTIRNIIYRLKNNGFIEKTGNGYILTTKGEWFVNNILKKRIDVSKETIREKTPIVNVEESIHETSNKVETESSIKEKESIEDSFERSSDINVLMNRLEQVEKELEYLRNMLNKLVRELNFLKKNIEDLSRITIKYEEKSILPRPVMNIREAISMLGSQLDRFRIEGRVLFIGSIVVDREFYENFVKKFPIDISEIGKLSELEKILLDEMIKDARVIIHSGKQYRLVS</sequence>
<dbReference type="EMBL" id="DTBJ01000061">
    <property type="protein sequence ID" value="HGM59371.1"/>
    <property type="molecule type" value="Genomic_DNA"/>
</dbReference>
<protein>
    <submittedName>
        <fullName evidence="2">HTH domain-containing protein</fullName>
    </submittedName>
</protein>
<dbReference type="InterPro" id="IPR036390">
    <property type="entry name" value="WH_DNA-bd_sf"/>
</dbReference>
<proteinExistence type="predicted"/>
<evidence type="ECO:0000256" key="1">
    <source>
        <dbReference type="SAM" id="Coils"/>
    </source>
</evidence>
<gene>
    <name evidence="2" type="ORF">ENU14_07320</name>
</gene>
<reference evidence="2" key="1">
    <citation type="journal article" date="2020" name="mSystems">
        <title>Genome- and Community-Level Interaction Insights into Carbon Utilization and Element Cycling Functions of Hydrothermarchaeota in Hydrothermal Sediment.</title>
        <authorList>
            <person name="Zhou Z."/>
            <person name="Liu Y."/>
            <person name="Xu W."/>
            <person name="Pan J."/>
            <person name="Luo Z.H."/>
            <person name="Li M."/>
        </authorList>
    </citation>
    <scope>NUCLEOTIDE SEQUENCE [LARGE SCALE GENOMIC DNA]</scope>
    <source>
        <strain evidence="2">SpSt-642</strain>
    </source>
</reference>
<comment type="caution">
    <text evidence="2">The sequence shown here is derived from an EMBL/GenBank/DDBJ whole genome shotgun (WGS) entry which is preliminary data.</text>
</comment>
<feature type="coiled-coil region" evidence="1">
    <location>
        <begin position="132"/>
        <end position="180"/>
    </location>
</feature>
<dbReference type="SUPFAM" id="SSF46785">
    <property type="entry name" value="Winged helix' DNA-binding domain"/>
    <property type="match status" value="1"/>
</dbReference>
<dbReference type="InterPro" id="IPR036388">
    <property type="entry name" value="WH-like_DNA-bd_sf"/>
</dbReference>